<reference evidence="2 3" key="1">
    <citation type="submission" date="2018-04" db="EMBL/GenBank/DDBJ databases">
        <title>Subsurface microbial communities from deep shales in Ohio and West Virginia, USA.</title>
        <authorList>
            <person name="Wrighton K."/>
        </authorList>
    </citation>
    <scope>NUCLEOTIDE SEQUENCE [LARGE SCALE GENOMIC DNA]</scope>
    <source>
        <strain evidence="2 3">WC1</strain>
    </source>
</reference>
<comment type="caution">
    <text evidence="2">The sequence shown here is derived from an EMBL/GenBank/DDBJ whole genome shotgun (WGS) entry which is preliminary data.</text>
</comment>
<dbReference type="SUPFAM" id="SSF52980">
    <property type="entry name" value="Restriction endonuclease-like"/>
    <property type="match status" value="1"/>
</dbReference>
<name>A0A2T5RJD5_9FIRM</name>
<dbReference type="GO" id="GO:0003677">
    <property type="term" value="F:DNA binding"/>
    <property type="evidence" value="ECO:0007669"/>
    <property type="project" value="InterPro"/>
</dbReference>
<dbReference type="Proteomes" id="UP000244089">
    <property type="component" value="Unassembled WGS sequence"/>
</dbReference>
<evidence type="ECO:0000313" key="2">
    <source>
        <dbReference type="EMBL" id="PTV98624.1"/>
    </source>
</evidence>
<dbReference type="GO" id="GO:0004518">
    <property type="term" value="F:nuclease activity"/>
    <property type="evidence" value="ECO:0007669"/>
    <property type="project" value="InterPro"/>
</dbReference>
<dbReference type="Pfam" id="PF02732">
    <property type="entry name" value="ERCC4"/>
    <property type="match status" value="1"/>
</dbReference>
<dbReference type="InterPro" id="IPR011335">
    <property type="entry name" value="Restrct_endonuc-II-like"/>
</dbReference>
<dbReference type="RefSeq" id="WP_108140168.1">
    <property type="nucleotide sequence ID" value="NZ_QAXS01000015.1"/>
</dbReference>
<evidence type="ECO:0000259" key="1">
    <source>
        <dbReference type="SMART" id="SM00891"/>
    </source>
</evidence>
<accession>A0A2T5RJD5</accession>
<dbReference type="GO" id="GO:0006259">
    <property type="term" value="P:DNA metabolic process"/>
    <property type="evidence" value="ECO:0007669"/>
    <property type="project" value="UniProtKB-ARBA"/>
</dbReference>
<feature type="domain" description="ERCC4" evidence="1">
    <location>
        <begin position="21"/>
        <end position="119"/>
    </location>
</feature>
<sequence>MQALNYRYTATEQKKLLKSLKVLIDTREQKNEHITSYLDKKKIKYKTKKLDFGDYSFFLPKDEELGIIRDIYFNDQIAVERKASLNELSNNFTHDRTQFENELIRSNKGKLILLIENSSGYEDMIQHNYRTQYNPKSFLATLHTFQHRYNLNIVFIRPELTGSYLYQCFYYWLRENIK</sequence>
<dbReference type="AlphaFoldDB" id="A0A2T5RJD5"/>
<proteinExistence type="predicted"/>
<protein>
    <submittedName>
        <fullName evidence="2">ERCC4 domain-containing protein</fullName>
    </submittedName>
</protein>
<organism evidence="2 3">
    <name type="scientific">Halanaerobium saccharolyticum</name>
    <dbReference type="NCBI Taxonomy" id="43595"/>
    <lineage>
        <taxon>Bacteria</taxon>
        <taxon>Bacillati</taxon>
        <taxon>Bacillota</taxon>
        <taxon>Clostridia</taxon>
        <taxon>Halanaerobiales</taxon>
        <taxon>Halanaerobiaceae</taxon>
        <taxon>Halanaerobium</taxon>
    </lineage>
</organism>
<dbReference type="InterPro" id="IPR006166">
    <property type="entry name" value="ERCC4_domain"/>
</dbReference>
<dbReference type="EMBL" id="QAXS01000015">
    <property type="protein sequence ID" value="PTV98624.1"/>
    <property type="molecule type" value="Genomic_DNA"/>
</dbReference>
<dbReference type="OrthoDB" id="2838811at2"/>
<evidence type="ECO:0000313" key="3">
    <source>
        <dbReference type="Proteomes" id="UP000244089"/>
    </source>
</evidence>
<gene>
    <name evidence="2" type="ORF">C8C76_11530</name>
</gene>
<dbReference type="SMART" id="SM00891">
    <property type="entry name" value="ERCC4"/>
    <property type="match status" value="1"/>
</dbReference>
<dbReference type="Gene3D" id="3.40.50.10130">
    <property type="match status" value="1"/>
</dbReference>